<keyword evidence="3" id="KW-1185">Reference proteome</keyword>
<accession>A0AA35YXG4</accession>
<sequence length="129" mass="14450">MFSYQASGESKGGYFREVSLPASLASKKRHAEDIHKHISKKQNKKRKLIISQESLDDEVVIETPIRDDTMGIPSPMRNYPIKSNFEEIGNSGGSVKESNVDKTTDQGDSTKISTPEQRIVIPPEDIFEL</sequence>
<reference evidence="2" key="1">
    <citation type="submission" date="2023-04" db="EMBL/GenBank/DDBJ databases">
        <authorList>
            <person name="Vijverberg K."/>
            <person name="Xiong W."/>
            <person name="Schranz E."/>
        </authorList>
    </citation>
    <scope>NUCLEOTIDE SEQUENCE</scope>
</reference>
<dbReference type="EMBL" id="OX465080">
    <property type="protein sequence ID" value="CAI9281939.1"/>
    <property type="molecule type" value="Genomic_DNA"/>
</dbReference>
<name>A0AA35YXG4_LACSI</name>
<organism evidence="2 3">
    <name type="scientific">Lactuca saligna</name>
    <name type="common">Willowleaf lettuce</name>
    <dbReference type="NCBI Taxonomy" id="75948"/>
    <lineage>
        <taxon>Eukaryota</taxon>
        <taxon>Viridiplantae</taxon>
        <taxon>Streptophyta</taxon>
        <taxon>Embryophyta</taxon>
        <taxon>Tracheophyta</taxon>
        <taxon>Spermatophyta</taxon>
        <taxon>Magnoliopsida</taxon>
        <taxon>eudicotyledons</taxon>
        <taxon>Gunneridae</taxon>
        <taxon>Pentapetalae</taxon>
        <taxon>asterids</taxon>
        <taxon>campanulids</taxon>
        <taxon>Asterales</taxon>
        <taxon>Asteraceae</taxon>
        <taxon>Cichorioideae</taxon>
        <taxon>Cichorieae</taxon>
        <taxon>Lactucinae</taxon>
        <taxon>Lactuca</taxon>
    </lineage>
</organism>
<evidence type="ECO:0000313" key="2">
    <source>
        <dbReference type="EMBL" id="CAI9281939.1"/>
    </source>
</evidence>
<feature type="region of interest" description="Disordered" evidence="1">
    <location>
        <begin position="26"/>
        <end position="46"/>
    </location>
</feature>
<evidence type="ECO:0000313" key="3">
    <source>
        <dbReference type="Proteomes" id="UP001177003"/>
    </source>
</evidence>
<gene>
    <name evidence="2" type="ORF">LSALG_LOCUS21605</name>
</gene>
<feature type="compositionally biased region" description="Polar residues" evidence="1">
    <location>
        <begin position="106"/>
        <end position="116"/>
    </location>
</feature>
<evidence type="ECO:0000256" key="1">
    <source>
        <dbReference type="SAM" id="MobiDB-lite"/>
    </source>
</evidence>
<proteinExistence type="predicted"/>
<dbReference type="Proteomes" id="UP001177003">
    <property type="component" value="Chromosome 4"/>
</dbReference>
<dbReference type="AlphaFoldDB" id="A0AA35YXG4"/>
<protein>
    <submittedName>
        <fullName evidence="2">Uncharacterized protein</fullName>
    </submittedName>
</protein>
<feature type="compositionally biased region" description="Basic residues" evidence="1">
    <location>
        <begin position="37"/>
        <end position="46"/>
    </location>
</feature>
<feature type="region of interest" description="Disordered" evidence="1">
    <location>
        <begin position="66"/>
        <end position="118"/>
    </location>
</feature>